<dbReference type="SUPFAM" id="SSF49265">
    <property type="entry name" value="Fibronectin type III"/>
    <property type="match status" value="4"/>
</dbReference>
<dbReference type="PROSITE" id="PS50853">
    <property type="entry name" value="FN3"/>
    <property type="match status" value="6"/>
</dbReference>
<dbReference type="InterPro" id="IPR015943">
    <property type="entry name" value="WD40/YVTN_repeat-like_dom_sf"/>
</dbReference>
<evidence type="ECO:0000259" key="1">
    <source>
        <dbReference type="PROSITE" id="PS50060"/>
    </source>
</evidence>
<feature type="domain" description="Fibronectin type-III" evidence="2">
    <location>
        <begin position="1571"/>
        <end position="1661"/>
    </location>
</feature>
<keyword evidence="4" id="KW-1185">Reference proteome</keyword>
<dbReference type="RefSeq" id="WP_085516904.1">
    <property type="nucleotide sequence ID" value="NZ_FXAW01000003.1"/>
</dbReference>
<evidence type="ECO:0000259" key="2">
    <source>
        <dbReference type="PROSITE" id="PS50853"/>
    </source>
</evidence>
<organism evidence="3 4">
    <name type="scientific">Marivirga sericea</name>
    <dbReference type="NCBI Taxonomy" id="1028"/>
    <lineage>
        <taxon>Bacteria</taxon>
        <taxon>Pseudomonadati</taxon>
        <taxon>Bacteroidota</taxon>
        <taxon>Cytophagia</taxon>
        <taxon>Cytophagales</taxon>
        <taxon>Marivirgaceae</taxon>
        <taxon>Marivirga</taxon>
    </lineage>
</organism>
<dbReference type="NCBIfam" id="TIGR04183">
    <property type="entry name" value="Por_Secre_tail"/>
    <property type="match status" value="1"/>
</dbReference>
<dbReference type="SMART" id="SM00137">
    <property type="entry name" value="MAM"/>
    <property type="match status" value="1"/>
</dbReference>
<dbReference type="STRING" id="1028.SAMN05661096_02000"/>
<feature type="domain" description="MAM" evidence="1">
    <location>
        <begin position="944"/>
        <end position="1112"/>
    </location>
</feature>
<dbReference type="InterPro" id="IPR036116">
    <property type="entry name" value="FN3_sf"/>
</dbReference>
<name>A0A1X7JR59_9BACT</name>
<feature type="domain" description="Fibronectin type-III" evidence="2">
    <location>
        <begin position="1478"/>
        <end position="1570"/>
    </location>
</feature>
<dbReference type="PANTHER" id="PTHR23282">
    <property type="entry name" value="APICAL ENDOSOMAL GLYCOPROTEIN PRECURSOR"/>
    <property type="match status" value="1"/>
</dbReference>
<sequence>MIRRLPILFFILFVSMTTIQVKGQDQPKNDQQQTRFNYKKLAQDPNSEYYNENINQPKDNVVARFNYNFSRLKNPNTGKVPRNIREKELQYVRAERSKLQRSDDDQLIFKNGINIEAAAGDQATAWDNRGPFNVGGRTRALAIDIDNENILLAGGVSGGMWRSTDQGSTWVRATTANQHPTVTDIVQDPRTGFHDTWYYSSGERIGASQSARNGSGFLQGNGVYKSTDNGVSWSVLSATSTNIPQAFDTDFDLIFGVDINPTNGDLFVATMGGIYRSTDAGQSFTEVLPSDFDNFTDVHITSTGVIYAALDNQNGEGGIFRTTDGAAGTWTDITAPGFPSSYSRTVIHTAPSDEDILYVLSDGTPSSPVQHDFWKYTYSSGNGTGAGGTWENRSTNLPAIGGSVGDFNSQGGYDLYVRVHPTDPDMVFIGGTNIYRSDDGFATNSGEWIAGYSPQNNVSLYTNHHPDQHSLEFFPSDPSKAVSGHDGGVSITDDILADNGTIEPVTWTSLNNGYLTTQVYALSIGPGDQLQAGFQDNSTWFTNNTIPTDSWVDVFSGDGSYNAFNDDGTIRYVSSQLGNVFRVSYADANSSISTAVASISPADGLFVAPFELDPNNDQIMYYAADEFLWRNDDLENATTVAGWTQLTNAEALSNVSIMGVSTIPANIVYFGTVDGEVYRIEDANVGNPTATDIYTGKGLPSGSNVSSIDVNPYDADDVIITFSNYEVKSIFQTLDGGDTWTDVSGNLEENENGSGSGPSVRWADRVGNNDRYFAGTSTGLYSTTNLNGTSTVWTQENLDGISNAVVEQLRTRNSDGLVVVGTHGNGLFSATYEVSQPDVTVNVPISDFTVEAGAPDDVIDVSNVFQSNTNPVQNVTVTVESNSNTTLVSTDVSGSSLTLSYLGSEFGKATITLRGTDENSESSFSQFIVTVLPPPVTNYPYVLDFEDGVAEGWSTSGDMPWLLNSGETGSPNTGPAVDNTLGNSTGKYLYSEASDPVVQGDEAILTSREIDLTDVTSPKLQFYYHMFGSNMGSLKVQVNDLTNSTNTEIFSVSGQQQASQTDDYLIADSEGLDLSDFIGSIIEVNFIATKGNEFRSDIAIDDIEFLEIQAPQNLSASAINTESFLLDWQDVAGSDNYEVSISSDLFASTLPGYDQLLVNTSSIEITGLDPETDYQVRVKTIIGNYTSNDSEISGGVTTRALPTASAATNVDFYSFTANWETYAGASSYKIEVSNDNFVTNISSFDMLDVNGTSVVVSGLASNTSYQYRISADLGSVLVGPSEAIDVTTLDDAVIAPTNLTLSESNGDIVLNWTDNSDLEDNYVVQRRAGAETAFSEYATVGADVVTYTDANVSENVTYIYRVFGKNAADESSFSNQETIILSPQVPTAPNSLVLTENESSISLSWVDNSLNEASFVIERKVSPETTYSEYETLGPNIVSFEDTDIAVGKTFSYRVSAKNSAGNSGFSNEESVTIASEVPVSPSSLTGTVSSTGVDLTWIDNSDNETGIVVNRRVSTESDFVSLDTLGVDVTTFTDTSIESNKIYYYSVYALNGLTNSDRSNEINVLTYPSVPVAGDATQINGSSFVARWSTEGESVEYLLDVTQNDFETTLEEYTLRPVADTAITIEGLSSSTEYKFRVKAKNTSGISDYSNVIVVNTLDVAPAAPSELTSILNESAVLLTWTDNSANESSFEIERAVGEGDFQALTSVDSNTTGYTDDITEFTEDISYRLYAKNGIGNSEYSNTTVVAYQVTSNVEEQLSKTFKVAPNPSTGYFKLSVGAKFKIKLVRVTDLSGRLVLEKMMTDEDRSTAKENEYNIDLSDQYPGVYLVYIQSSENQNLMKKVIKE</sequence>
<dbReference type="InterPro" id="IPR013320">
    <property type="entry name" value="ConA-like_dom_sf"/>
</dbReference>
<dbReference type="InterPro" id="IPR051560">
    <property type="entry name" value="MAM_domain-containing"/>
</dbReference>
<dbReference type="GO" id="GO:0004553">
    <property type="term" value="F:hydrolase activity, hydrolyzing O-glycosyl compounds"/>
    <property type="evidence" value="ECO:0007669"/>
    <property type="project" value="UniProtKB-ARBA"/>
</dbReference>
<dbReference type="SUPFAM" id="SSF110296">
    <property type="entry name" value="Oligoxyloglucan reducing end-specific cellobiohydrolase"/>
    <property type="match status" value="2"/>
</dbReference>
<dbReference type="CDD" id="cd15482">
    <property type="entry name" value="Sialidase_non-viral"/>
    <property type="match status" value="1"/>
</dbReference>
<dbReference type="GO" id="GO:0005975">
    <property type="term" value="P:carbohydrate metabolic process"/>
    <property type="evidence" value="ECO:0007669"/>
    <property type="project" value="UniProtKB-ARBA"/>
</dbReference>
<dbReference type="CDD" id="cd06263">
    <property type="entry name" value="MAM"/>
    <property type="match status" value="1"/>
</dbReference>
<feature type="domain" description="Fibronectin type-III" evidence="2">
    <location>
        <begin position="1662"/>
        <end position="1756"/>
    </location>
</feature>
<dbReference type="OrthoDB" id="9757947at2"/>
<dbReference type="Gene3D" id="2.60.120.200">
    <property type="match status" value="1"/>
</dbReference>
<dbReference type="CDD" id="cd00063">
    <property type="entry name" value="FN3"/>
    <property type="match status" value="7"/>
</dbReference>
<dbReference type="Gene3D" id="2.60.40.10">
    <property type="entry name" value="Immunoglobulins"/>
    <property type="match status" value="7"/>
</dbReference>
<dbReference type="SUPFAM" id="SSF49899">
    <property type="entry name" value="Concanavalin A-like lectins/glucanases"/>
    <property type="match status" value="1"/>
</dbReference>
<dbReference type="InterPro" id="IPR013783">
    <property type="entry name" value="Ig-like_fold"/>
</dbReference>
<dbReference type="Proteomes" id="UP000193804">
    <property type="component" value="Unassembled WGS sequence"/>
</dbReference>
<dbReference type="Pfam" id="PF00629">
    <property type="entry name" value="MAM"/>
    <property type="match status" value="1"/>
</dbReference>
<dbReference type="SMART" id="SM00060">
    <property type="entry name" value="FN3"/>
    <property type="match status" value="7"/>
</dbReference>
<dbReference type="EMBL" id="FXAW01000003">
    <property type="protein sequence ID" value="SMG30737.1"/>
    <property type="molecule type" value="Genomic_DNA"/>
</dbReference>
<dbReference type="PANTHER" id="PTHR23282:SF101">
    <property type="entry name" value="MAM DOMAIN-CONTAINING PROTEIN"/>
    <property type="match status" value="1"/>
</dbReference>
<dbReference type="GO" id="GO:0016020">
    <property type="term" value="C:membrane"/>
    <property type="evidence" value="ECO:0007669"/>
    <property type="project" value="InterPro"/>
</dbReference>
<evidence type="ECO:0000313" key="4">
    <source>
        <dbReference type="Proteomes" id="UP000193804"/>
    </source>
</evidence>
<evidence type="ECO:0000313" key="3">
    <source>
        <dbReference type="EMBL" id="SMG30737.1"/>
    </source>
</evidence>
<dbReference type="InterPro" id="IPR026444">
    <property type="entry name" value="Secre_tail"/>
</dbReference>
<dbReference type="InterPro" id="IPR003961">
    <property type="entry name" value="FN3_dom"/>
</dbReference>
<dbReference type="PROSITE" id="PS50060">
    <property type="entry name" value="MAM_2"/>
    <property type="match status" value="1"/>
</dbReference>
<accession>A0A1X7JR59</accession>
<reference evidence="4" key="1">
    <citation type="submission" date="2017-04" db="EMBL/GenBank/DDBJ databases">
        <authorList>
            <person name="Varghese N."/>
            <person name="Submissions S."/>
        </authorList>
    </citation>
    <scope>NUCLEOTIDE SEQUENCE [LARGE SCALE GENOMIC DNA]</scope>
    <source>
        <strain evidence="4">DSM 4125</strain>
    </source>
</reference>
<feature type="domain" description="Fibronectin type-III" evidence="2">
    <location>
        <begin position="1385"/>
        <end position="1477"/>
    </location>
</feature>
<protein>
    <submittedName>
        <fullName evidence="3">Por secretion system C-terminal sorting domain-containing protein</fullName>
    </submittedName>
</protein>
<proteinExistence type="predicted"/>
<feature type="domain" description="Fibronectin type-III" evidence="2">
    <location>
        <begin position="1295"/>
        <end position="1384"/>
    </location>
</feature>
<dbReference type="Gene3D" id="2.130.10.10">
    <property type="entry name" value="YVTN repeat-like/Quinoprotein amine dehydrogenase"/>
    <property type="match status" value="3"/>
</dbReference>
<gene>
    <name evidence="3" type="ORF">SAMN05661096_02000</name>
</gene>
<dbReference type="Pfam" id="PF18962">
    <property type="entry name" value="Por_Secre_tail"/>
    <property type="match status" value="1"/>
</dbReference>
<dbReference type="InterPro" id="IPR000998">
    <property type="entry name" value="MAM_dom"/>
</dbReference>
<feature type="domain" description="Fibronectin type-III" evidence="2">
    <location>
        <begin position="1110"/>
        <end position="1201"/>
    </location>
</feature>
<dbReference type="Pfam" id="PF00041">
    <property type="entry name" value="fn3"/>
    <property type="match status" value="2"/>
</dbReference>